<organism evidence="3 4">
    <name type="scientific">Clostridium omnivorum</name>
    <dbReference type="NCBI Taxonomy" id="1604902"/>
    <lineage>
        <taxon>Bacteria</taxon>
        <taxon>Bacillati</taxon>
        <taxon>Bacillota</taxon>
        <taxon>Clostridia</taxon>
        <taxon>Eubacteriales</taxon>
        <taxon>Clostridiaceae</taxon>
        <taxon>Clostridium</taxon>
    </lineage>
</organism>
<dbReference type="PANTHER" id="PTHR35788:SF1">
    <property type="entry name" value="EXPORTED PROTEIN"/>
    <property type="match status" value="1"/>
</dbReference>
<accession>A0ABQ5N2Q6</accession>
<keyword evidence="4" id="KW-1185">Reference proteome</keyword>
<dbReference type="Pfam" id="PF04294">
    <property type="entry name" value="VanW"/>
    <property type="match status" value="1"/>
</dbReference>
<dbReference type="PANTHER" id="PTHR35788">
    <property type="entry name" value="EXPORTED PROTEIN-RELATED"/>
    <property type="match status" value="1"/>
</dbReference>
<dbReference type="RefSeq" id="WP_264848790.1">
    <property type="nucleotide sequence ID" value="NZ_BRXR01000001.1"/>
</dbReference>
<comment type="caution">
    <text evidence="3">The sequence shown here is derived from an EMBL/GenBank/DDBJ whole genome shotgun (WGS) entry which is preliminary data.</text>
</comment>
<evidence type="ECO:0000313" key="4">
    <source>
        <dbReference type="Proteomes" id="UP001208567"/>
    </source>
</evidence>
<sequence>MEEVHRVSEGMESRRRVKRKKKRLRKGRLVFVLFMFIIIVYFIVTSYIYFKVKKYSSLIYPEISVENVDVGGKTKEEAIKLLNKTFDAENIKSNITIKVNNNDYVINLSKLDLKYDIQNVVDKAFEINRGTTIFQRYRAIKHSKNSYLKLNIQYSSDVINNTIADIEKKNNKKPIDAAISRSNTGSFNVIKEISGLALDKDNLKNAIISNIKLPFKDNTIINGKMNEIKAKVTEENLKAIDAKISTFTTNFATSNYNRSTNINLAANAINGKVLMPGEEFSFNDVVGKRTPSKGYKEAHVIVGDKFIDDFGGGVCQVSTTLYNAVARANIPSTERAKHTIPSSYVGLGMDATVDYGNLDYKFKNTLKYPIYIEAVVKNKEITFNIYSNSELTKRNYDLVNEIIGKKVNVYRVTYENNKQISKDLLYTDSYK</sequence>
<dbReference type="InterPro" id="IPR022029">
    <property type="entry name" value="YoaR-like_PG-bd"/>
</dbReference>
<gene>
    <name evidence="3" type="ORF">bsdE14_09070</name>
</gene>
<keyword evidence="1" id="KW-0812">Transmembrane</keyword>
<keyword evidence="1" id="KW-1133">Transmembrane helix</keyword>
<proteinExistence type="predicted"/>
<dbReference type="EMBL" id="BRXR01000001">
    <property type="protein sequence ID" value="GLC29497.1"/>
    <property type="molecule type" value="Genomic_DNA"/>
</dbReference>
<dbReference type="InterPro" id="IPR052913">
    <property type="entry name" value="Glycopeptide_resist_protein"/>
</dbReference>
<name>A0ABQ5N2Q6_9CLOT</name>
<evidence type="ECO:0000259" key="2">
    <source>
        <dbReference type="Pfam" id="PF12229"/>
    </source>
</evidence>
<feature type="domain" description="YoaR-like putative peptidoglycan binding" evidence="2">
    <location>
        <begin position="104"/>
        <end position="212"/>
    </location>
</feature>
<feature type="transmembrane region" description="Helical" evidence="1">
    <location>
        <begin position="29"/>
        <end position="50"/>
    </location>
</feature>
<evidence type="ECO:0000313" key="3">
    <source>
        <dbReference type="EMBL" id="GLC29497.1"/>
    </source>
</evidence>
<reference evidence="3 4" key="1">
    <citation type="journal article" date="2024" name="Int. J. Syst. Evol. Microbiol.">
        <title>Clostridium omnivorum sp. nov., isolated from anoxic soil under the treatment of reductive soil disinfestation.</title>
        <authorList>
            <person name="Ueki A."/>
            <person name="Tonouchi A."/>
            <person name="Kaku N."/>
            <person name="Honma S."/>
            <person name="Ueki K."/>
        </authorList>
    </citation>
    <scope>NUCLEOTIDE SEQUENCE [LARGE SCALE GENOMIC DNA]</scope>
    <source>
        <strain evidence="3 4">E14</strain>
    </source>
</reference>
<dbReference type="Pfam" id="PF12229">
    <property type="entry name" value="PG_binding_4"/>
    <property type="match status" value="1"/>
</dbReference>
<dbReference type="InterPro" id="IPR007391">
    <property type="entry name" value="Vancomycin_resist_VanW"/>
</dbReference>
<evidence type="ECO:0000256" key="1">
    <source>
        <dbReference type="SAM" id="Phobius"/>
    </source>
</evidence>
<keyword evidence="1" id="KW-0472">Membrane</keyword>
<protein>
    <submittedName>
        <fullName evidence="3">Exported protein</fullName>
    </submittedName>
</protein>
<dbReference type="Proteomes" id="UP001208567">
    <property type="component" value="Unassembled WGS sequence"/>
</dbReference>